<evidence type="ECO:0000256" key="1">
    <source>
        <dbReference type="SAM" id="MobiDB-lite"/>
    </source>
</evidence>
<evidence type="ECO:0000313" key="3">
    <source>
        <dbReference type="EMBL" id="CAE0474272.1"/>
    </source>
</evidence>
<organism evidence="3">
    <name type="scientific">Chaetoceros debilis</name>
    <dbReference type="NCBI Taxonomy" id="122233"/>
    <lineage>
        <taxon>Eukaryota</taxon>
        <taxon>Sar</taxon>
        <taxon>Stramenopiles</taxon>
        <taxon>Ochrophyta</taxon>
        <taxon>Bacillariophyta</taxon>
        <taxon>Coscinodiscophyceae</taxon>
        <taxon>Chaetocerotophycidae</taxon>
        <taxon>Chaetocerotales</taxon>
        <taxon>Chaetocerotaceae</taxon>
        <taxon>Chaetoceros</taxon>
    </lineage>
</organism>
<proteinExistence type="predicted"/>
<dbReference type="PANTHER" id="PTHR38909:SF1">
    <property type="entry name" value="G PROTEIN GAMMA DOMAIN-CONTAINING PROTEIN"/>
    <property type="match status" value="1"/>
</dbReference>
<dbReference type="EMBL" id="HBIO01024912">
    <property type="protein sequence ID" value="CAE0474272.1"/>
    <property type="molecule type" value="Transcribed_RNA"/>
</dbReference>
<accession>A0A7S3VDX0</accession>
<reference evidence="3" key="1">
    <citation type="submission" date="2021-01" db="EMBL/GenBank/DDBJ databases">
        <authorList>
            <person name="Corre E."/>
            <person name="Pelletier E."/>
            <person name="Niang G."/>
            <person name="Scheremetjew M."/>
            <person name="Finn R."/>
            <person name="Kale V."/>
            <person name="Holt S."/>
            <person name="Cochrane G."/>
            <person name="Meng A."/>
            <person name="Brown T."/>
            <person name="Cohen L."/>
        </authorList>
    </citation>
    <scope>NUCLEOTIDE SEQUENCE</scope>
    <source>
        <strain evidence="3">MM31A-1</strain>
    </source>
</reference>
<dbReference type="PANTHER" id="PTHR38909">
    <property type="entry name" value="G PROTEIN GAMMA DOMAIN-CONTAINING PROTEIN"/>
    <property type="match status" value="1"/>
</dbReference>
<dbReference type="InterPro" id="IPR036034">
    <property type="entry name" value="PDZ_sf"/>
</dbReference>
<sequence length="452" mass="48928">MLNQPTFKSVRGEERMKTRSLESTEGPEVDIEEGQVHNGILHGKSSYVYSDVLGITIDAKIESATGDMSIDEKSAFENGMKETLKQVFADNNSHNLEILSIIVTGNDFLTKKDVGTLNVQSVVSAQQMVVQGGEDDFVDEKEFGDMVLNASTVYMDELKSAWKTNEMVLSPSTNLFDTLGGVSFAVYDPNARMSSSGSTTGIVVACTSALCLLIGALMLVARKRSRNRKNEEGEESSSLVSYTVSKDSKLSRRQNIQDLIKGDEVTFAPYKAVLASRPKKLGKQKYSKLAASNEDEDNLAFTRVELPYPDADADAGIPYPEPNELVTFEDNPTIISNTEVVKSDKLGKSLSFGSGAKLATDGSVLKGECFAPPGKLGVAIDTINGQPVVHRVKDDSPLSGVLRRLDVIIGVDEVNTADMSAADVTSLVAKRMGNNRKITYLRGEAAQICLLD</sequence>
<keyword evidence="2" id="KW-1133">Transmembrane helix</keyword>
<feature type="transmembrane region" description="Helical" evidence="2">
    <location>
        <begin position="202"/>
        <end position="221"/>
    </location>
</feature>
<feature type="compositionally biased region" description="Basic and acidic residues" evidence="1">
    <location>
        <begin position="10"/>
        <end position="22"/>
    </location>
</feature>
<keyword evidence="2" id="KW-0472">Membrane</keyword>
<evidence type="ECO:0008006" key="4">
    <source>
        <dbReference type="Google" id="ProtNLM"/>
    </source>
</evidence>
<gene>
    <name evidence="3" type="ORF">CDEB00056_LOCUS19125</name>
</gene>
<feature type="region of interest" description="Disordered" evidence="1">
    <location>
        <begin position="1"/>
        <end position="26"/>
    </location>
</feature>
<keyword evidence="2" id="KW-0812">Transmembrane</keyword>
<dbReference type="AlphaFoldDB" id="A0A7S3VDX0"/>
<name>A0A7S3VDX0_9STRA</name>
<protein>
    <recommendedName>
        <fullName evidence="4">PDZ domain-containing protein</fullName>
    </recommendedName>
</protein>
<evidence type="ECO:0000256" key="2">
    <source>
        <dbReference type="SAM" id="Phobius"/>
    </source>
</evidence>
<dbReference type="SUPFAM" id="SSF50156">
    <property type="entry name" value="PDZ domain-like"/>
    <property type="match status" value="1"/>
</dbReference>